<reference evidence="3" key="1">
    <citation type="submission" date="2020-01" db="EMBL/GenBank/DDBJ databases">
        <title>'Steroidobacter agaridevorans' sp. nov., agar-degrading bacteria isolated from rhizosphere soils.</title>
        <authorList>
            <person name="Ikenaga M."/>
            <person name="Kataoka M."/>
            <person name="Murouchi A."/>
            <person name="Katsuragi S."/>
            <person name="Sakai M."/>
        </authorList>
    </citation>
    <scope>NUCLEOTIDE SEQUENCE [LARGE SCALE GENOMIC DNA]</scope>
    <source>
        <strain evidence="3">YU21-B</strain>
    </source>
</reference>
<organism evidence="2 3">
    <name type="scientific">Steroidobacter agaridevorans</name>
    <dbReference type="NCBI Taxonomy" id="2695856"/>
    <lineage>
        <taxon>Bacteria</taxon>
        <taxon>Pseudomonadati</taxon>
        <taxon>Pseudomonadota</taxon>
        <taxon>Gammaproteobacteria</taxon>
        <taxon>Steroidobacterales</taxon>
        <taxon>Steroidobacteraceae</taxon>
        <taxon>Steroidobacter</taxon>
    </lineage>
</organism>
<dbReference type="RefSeq" id="WP_161816315.1">
    <property type="nucleotide sequence ID" value="NZ_BLJN01000010.1"/>
</dbReference>
<protein>
    <recommendedName>
        <fullName evidence="4">DUF2946 domain-containing protein</fullName>
    </recommendedName>
</protein>
<accession>A0A829YNB3</accession>
<comment type="caution">
    <text evidence="2">The sequence shown here is derived from an EMBL/GenBank/DDBJ whole genome shotgun (WGS) entry which is preliminary data.</text>
</comment>
<dbReference type="Proteomes" id="UP000445000">
    <property type="component" value="Unassembled WGS sequence"/>
</dbReference>
<sequence length="142" mass="15388">MRRPLLKLLSLWILPLLLARALIPTGFMLSVDAGQLQLMFCPSGVVQPLATPKALQQHAHAEHQHHQGMHHGGEADQSSPSHDNDNAPCPFSLVASATTCEIPYLAGAADAPRDERFEYLSAPTFRVGPVRADRIRGPPSLA</sequence>
<keyword evidence="3" id="KW-1185">Reference proteome</keyword>
<evidence type="ECO:0000256" key="1">
    <source>
        <dbReference type="SAM" id="MobiDB-lite"/>
    </source>
</evidence>
<name>A0A829YNB3_9GAMM</name>
<dbReference type="EMBL" id="BLJN01000010">
    <property type="protein sequence ID" value="GFE84730.1"/>
    <property type="molecule type" value="Genomic_DNA"/>
</dbReference>
<proteinExistence type="predicted"/>
<dbReference type="AlphaFoldDB" id="A0A829YNB3"/>
<evidence type="ECO:0000313" key="2">
    <source>
        <dbReference type="EMBL" id="GFE84730.1"/>
    </source>
</evidence>
<evidence type="ECO:0008006" key="4">
    <source>
        <dbReference type="Google" id="ProtNLM"/>
    </source>
</evidence>
<gene>
    <name evidence="2" type="ORF">GCM10011487_67300</name>
</gene>
<feature type="region of interest" description="Disordered" evidence="1">
    <location>
        <begin position="53"/>
        <end position="90"/>
    </location>
</feature>
<evidence type="ECO:0000313" key="3">
    <source>
        <dbReference type="Proteomes" id="UP000445000"/>
    </source>
</evidence>